<dbReference type="EMBL" id="JAVRRJ010000001">
    <property type="protein sequence ID" value="KAK5091142.1"/>
    <property type="molecule type" value="Genomic_DNA"/>
</dbReference>
<evidence type="ECO:0000256" key="1">
    <source>
        <dbReference type="ARBA" id="ARBA00004875"/>
    </source>
</evidence>
<dbReference type="FunFam" id="3.40.50.300:FF:001607">
    <property type="entry name" value="Gluconokinase"/>
    <property type="match status" value="1"/>
</dbReference>
<dbReference type="InterPro" id="IPR027417">
    <property type="entry name" value="P-loop_NTPase"/>
</dbReference>
<name>A0AAN7YF01_9EURO</name>
<comment type="catalytic activity">
    <reaction evidence="8 9">
        <text>D-gluconate + ATP = 6-phospho-D-gluconate + ADP + H(+)</text>
        <dbReference type="Rhea" id="RHEA:19433"/>
        <dbReference type="ChEBI" id="CHEBI:15378"/>
        <dbReference type="ChEBI" id="CHEBI:18391"/>
        <dbReference type="ChEBI" id="CHEBI:30616"/>
        <dbReference type="ChEBI" id="CHEBI:58759"/>
        <dbReference type="ChEBI" id="CHEBI:456216"/>
        <dbReference type="EC" id="2.7.1.12"/>
    </reaction>
</comment>
<proteinExistence type="inferred from homology"/>
<evidence type="ECO:0000256" key="4">
    <source>
        <dbReference type="ARBA" id="ARBA00022679"/>
    </source>
</evidence>
<evidence type="ECO:0000313" key="11">
    <source>
        <dbReference type="Proteomes" id="UP001309876"/>
    </source>
</evidence>
<reference evidence="10 11" key="1">
    <citation type="submission" date="2023-08" db="EMBL/GenBank/DDBJ databases">
        <title>Black Yeasts Isolated from many extreme environments.</title>
        <authorList>
            <person name="Coleine C."/>
            <person name="Stajich J.E."/>
            <person name="Selbmann L."/>
        </authorList>
    </citation>
    <scope>NUCLEOTIDE SEQUENCE [LARGE SCALE GENOMIC DNA]</scope>
    <source>
        <strain evidence="10 11">CCFEE 5910</strain>
    </source>
</reference>
<dbReference type="InterPro" id="IPR006001">
    <property type="entry name" value="Therm_gnt_kin"/>
</dbReference>
<dbReference type="EC" id="2.7.1.12" evidence="3 9"/>
<keyword evidence="11" id="KW-1185">Reference proteome</keyword>
<dbReference type="Pfam" id="PF13671">
    <property type="entry name" value="AAA_33"/>
    <property type="match status" value="1"/>
</dbReference>
<dbReference type="GO" id="GO:0005975">
    <property type="term" value="P:carbohydrate metabolic process"/>
    <property type="evidence" value="ECO:0007669"/>
    <property type="project" value="InterPro"/>
</dbReference>
<evidence type="ECO:0000256" key="5">
    <source>
        <dbReference type="ARBA" id="ARBA00022741"/>
    </source>
</evidence>
<evidence type="ECO:0000256" key="7">
    <source>
        <dbReference type="ARBA" id="ARBA00022840"/>
    </source>
</evidence>
<dbReference type="PANTHER" id="PTHR43442:SF3">
    <property type="entry name" value="GLUCONOKINASE-RELATED"/>
    <property type="match status" value="1"/>
</dbReference>
<organism evidence="10 11">
    <name type="scientific">Lithohypha guttulata</name>
    <dbReference type="NCBI Taxonomy" id="1690604"/>
    <lineage>
        <taxon>Eukaryota</taxon>
        <taxon>Fungi</taxon>
        <taxon>Dikarya</taxon>
        <taxon>Ascomycota</taxon>
        <taxon>Pezizomycotina</taxon>
        <taxon>Eurotiomycetes</taxon>
        <taxon>Chaetothyriomycetidae</taxon>
        <taxon>Chaetothyriales</taxon>
        <taxon>Trichomeriaceae</taxon>
        <taxon>Lithohypha</taxon>
    </lineage>
</organism>
<dbReference type="CDD" id="cd02021">
    <property type="entry name" value="GntK"/>
    <property type="match status" value="1"/>
</dbReference>
<comment type="similarity">
    <text evidence="2 9">Belongs to the gluconokinase GntK/GntV family.</text>
</comment>
<dbReference type="SUPFAM" id="SSF52540">
    <property type="entry name" value="P-loop containing nucleoside triphosphate hydrolases"/>
    <property type="match status" value="1"/>
</dbReference>
<accession>A0AAN7YF01</accession>
<evidence type="ECO:0000256" key="3">
    <source>
        <dbReference type="ARBA" id="ARBA00012054"/>
    </source>
</evidence>
<keyword evidence="7 9" id="KW-0067">ATP-binding</keyword>
<dbReference type="GO" id="GO:0046316">
    <property type="term" value="F:gluconokinase activity"/>
    <property type="evidence" value="ECO:0007669"/>
    <property type="project" value="UniProtKB-EC"/>
</dbReference>
<evidence type="ECO:0000256" key="6">
    <source>
        <dbReference type="ARBA" id="ARBA00022777"/>
    </source>
</evidence>
<dbReference type="PANTHER" id="PTHR43442">
    <property type="entry name" value="GLUCONOKINASE-RELATED"/>
    <property type="match status" value="1"/>
</dbReference>
<evidence type="ECO:0000256" key="9">
    <source>
        <dbReference type="RuleBase" id="RU363066"/>
    </source>
</evidence>
<comment type="caution">
    <text evidence="10">The sequence shown here is derived from an EMBL/GenBank/DDBJ whole genome shotgun (WGS) entry which is preliminary data.</text>
</comment>
<keyword evidence="6 9" id="KW-0418">Kinase</keyword>
<dbReference type="AlphaFoldDB" id="A0AAN7YF01"/>
<dbReference type="GO" id="GO:0005524">
    <property type="term" value="F:ATP binding"/>
    <property type="evidence" value="ECO:0007669"/>
    <property type="project" value="UniProtKB-KW"/>
</dbReference>
<sequence length="216" mass="24798">MDQFKPSPDVQSHATVPQEFQHIFLVTGPAGCGKTTVAQHLASQMNVPYIEGDDFHPPANKEKMSNGIPLNDNDRWDWLITLKDEAVKNLETSDACIVTCSALKKKYRDVIRVANYEHPSVQIHFVFLKVDEEVLQKRVASRIGHYMKADMVHSQMVALEEPDLELETDVIRIDVRQDKEQVQREAWERVEAKMKEYEELLKARKQQNGHATPAYS</sequence>
<dbReference type="Proteomes" id="UP001309876">
    <property type="component" value="Unassembled WGS sequence"/>
</dbReference>
<comment type="pathway">
    <text evidence="1 9">Carbohydrate acid metabolism; D-gluconate degradation.</text>
</comment>
<dbReference type="NCBIfam" id="TIGR01313">
    <property type="entry name" value="therm_gnt_kin"/>
    <property type="match status" value="1"/>
</dbReference>
<keyword evidence="5 9" id="KW-0547">Nucleotide-binding</keyword>
<evidence type="ECO:0000313" key="10">
    <source>
        <dbReference type="EMBL" id="KAK5091142.1"/>
    </source>
</evidence>
<gene>
    <name evidence="10" type="ORF">LTR05_001322</name>
</gene>
<keyword evidence="4 9" id="KW-0808">Transferase</keyword>
<evidence type="ECO:0000256" key="8">
    <source>
        <dbReference type="ARBA" id="ARBA00048090"/>
    </source>
</evidence>
<dbReference type="Gene3D" id="3.40.50.300">
    <property type="entry name" value="P-loop containing nucleotide triphosphate hydrolases"/>
    <property type="match status" value="1"/>
</dbReference>
<evidence type="ECO:0000256" key="2">
    <source>
        <dbReference type="ARBA" id="ARBA00008420"/>
    </source>
</evidence>
<protein>
    <recommendedName>
        <fullName evidence="3 9">Gluconokinase</fullName>
        <ecNumber evidence="3 9">2.7.1.12</ecNumber>
    </recommendedName>
</protein>
<dbReference type="GO" id="GO:0005737">
    <property type="term" value="C:cytoplasm"/>
    <property type="evidence" value="ECO:0007669"/>
    <property type="project" value="TreeGrafter"/>
</dbReference>